<dbReference type="EMBL" id="LR909267">
    <property type="protein sequence ID" value="CAD7254454.1"/>
    <property type="molecule type" value="Genomic_DNA"/>
</dbReference>
<sequence>SKTLGLIAKEIGPGVTTKYLDKLAEEYIRDNGGIPGFLGLYNFPATLCVSPNEEVVHGIPNDKPLEDGDIISVDCGVLMNGFYGDHAYSFEIGNISKEVKKLLAITKESLYKGIEQCRKGNRIGDISYAIQSHCEKEGYGVVRELCGHALGRGMHEDPAVPNFGRRGTEFDDLDVWKDIVIAYLSENGFDSFWETESGISAYAEINFDAENVLNNLISEYNLTSLKWNKKILEQINWNQEWEKHFEPINIDDKILVRADFHPENPFIQEEIIIQPKMSFGTGHHETTYLMLQNMINIDFKNKFVLDIGCGTGILAIYAKMKHAQNVIAIDNDQWAYANSIENAERNNLSFDIILGDFSKIQNEKFDIILANIN</sequence>
<dbReference type="NCBIfam" id="NF001785">
    <property type="entry name" value="PRK00517.2-2"/>
    <property type="match status" value="1"/>
</dbReference>
<dbReference type="EMBL" id="CAJPEV010009749">
    <property type="protein sequence ID" value="CAG0905794.1"/>
    <property type="molecule type" value="Genomic_DNA"/>
</dbReference>
<evidence type="ECO:0000313" key="6">
    <source>
        <dbReference type="Proteomes" id="UP000677054"/>
    </source>
</evidence>
<dbReference type="Pfam" id="PF06325">
    <property type="entry name" value="PrmA"/>
    <property type="match status" value="1"/>
</dbReference>
<gene>
    <name evidence="5" type="ORF">DSTB1V02_LOCUS14200</name>
</gene>
<dbReference type="InterPro" id="IPR002467">
    <property type="entry name" value="Pept_M24A_MAP1"/>
</dbReference>
<dbReference type="Gene3D" id="3.40.50.150">
    <property type="entry name" value="Vaccinia Virus protein VP39"/>
    <property type="match status" value="1"/>
</dbReference>
<dbReference type="InterPro" id="IPR029063">
    <property type="entry name" value="SAM-dependent_MTases_sf"/>
</dbReference>
<proteinExistence type="predicted"/>
<dbReference type="GO" id="GO:0004239">
    <property type="term" value="F:initiator methionyl aminopeptidase activity"/>
    <property type="evidence" value="ECO:0007669"/>
    <property type="project" value="UniProtKB-EC"/>
</dbReference>
<dbReference type="GO" id="GO:0070006">
    <property type="term" value="F:metalloaminopeptidase activity"/>
    <property type="evidence" value="ECO:0007669"/>
    <property type="project" value="InterPro"/>
</dbReference>
<dbReference type="SUPFAM" id="SSF55920">
    <property type="entry name" value="Creatinase/aminopeptidase"/>
    <property type="match status" value="1"/>
</dbReference>
<keyword evidence="4" id="KW-0378">Hydrolase</keyword>
<dbReference type="SUPFAM" id="SSF53335">
    <property type="entry name" value="S-adenosyl-L-methionine-dependent methyltransferases"/>
    <property type="match status" value="1"/>
</dbReference>
<evidence type="ECO:0008006" key="7">
    <source>
        <dbReference type="Google" id="ProtNLM"/>
    </source>
</evidence>
<dbReference type="PRINTS" id="PR00599">
    <property type="entry name" value="MAPEPTIDASE"/>
</dbReference>
<keyword evidence="6" id="KW-1185">Reference proteome</keyword>
<feature type="non-terminal residue" evidence="5">
    <location>
        <position position="373"/>
    </location>
</feature>
<feature type="non-terminal residue" evidence="5">
    <location>
        <position position="1"/>
    </location>
</feature>
<evidence type="ECO:0000313" key="5">
    <source>
        <dbReference type="EMBL" id="CAD7254454.1"/>
    </source>
</evidence>
<keyword evidence="3" id="KW-0479">Metal-binding</keyword>
<reference evidence="5" key="1">
    <citation type="submission" date="2020-11" db="EMBL/GenBank/DDBJ databases">
        <authorList>
            <person name="Tran Van P."/>
        </authorList>
    </citation>
    <scope>NUCLEOTIDE SEQUENCE</scope>
</reference>
<protein>
    <recommendedName>
        <fullName evidence="7">Methionine aminopeptidase</fullName>
    </recommendedName>
</protein>
<keyword evidence="2" id="KW-0645">Protease</keyword>
<evidence type="ECO:0000256" key="2">
    <source>
        <dbReference type="ARBA" id="ARBA00022670"/>
    </source>
</evidence>
<keyword evidence="1" id="KW-0031">Aminopeptidase</keyword>
<dbReference type="InterPro" id="IPR001714">
    <property type="entry name" value="Pept_M24_MAP"/>
</dbReference>
<dbReference type="NCBIfam" id="TIGR00500">
    <property type="entry name" value="met_pdase_I"/>
    <property type="match status" value="1"/>
</dbReference>
<dbReference type="GO" id="GO:0005829">
    <property type="term" value="C:cytosol"/>
    <property type="evidence" value="ECO:0007669"/>
    <property type="project" value="TreeGrafter"/>
</dbReference>
<evidence type="ECO:0000256" key="3">
    <source>
        <dbReference type="ARBA" id="ARBA00022723"/>
    </source>
</evidence>
<dbReference type="GO" id="GO:0046872">
    <property type="term" value="F:metal ion binding"/>
    <property type="evidence" value="ECO:0007669"/>
    <property type="project" value="UniProtKB-KW"/>
</dbReference>
<dbReference type="Gene3D" id="3.90.230.10">
    <property type="entry name" value="Creatinase/methionine aminopeptidase superfamily"/>
    <property type="match status" value="1"/>
</dbReference>
<dbReference type="AlphaFoldDB" id="A0A7R9FTD6"/>
<organism evidence="5">
    <name type="scientific">Darwinula stevensoni</name>
    <dbReference type="NCBI Taxonomy" id="69355"/>
    <lineage>
        <taxon>Eukaryota</taxon>
        <taxon>Metazoa</taxon>
        <taxon>Ecdysozoa</taxon>
        <taxon>Arthropoda</taxon>
        <taxon>Crustacea</taxon>
        <taxon>Oligostraca</taxon>
        <taxon>Ostracoda</taxon>
        <taxon>Podocopa</taxon>
        <taxon>Podocopida</taxon>
        <taxon>Darwinulocopina</taxon>
        <taxon>Darwinuloidea</taxon>
        <taxon>Darwinulidae</taxon>
        <taxon>Darwinula</taxon>
    </lineage>
</organism>
<accession>A0A7R9FTD6</accession>
<name>A0A7R9FTD6_9CRUS</name>
<dbReference type="PANTHER" id="PTHR43330:SF27">
    <property type="entry name" value="METHIONINE AMINOPEPTIDASE"/>
    <property type="match status" value="1"/>
</dbReference>
<dbReference type="InterPro" id="IPR036005">
    <property type="entry name" value="Creatinase/aminopeptidase-like"/>
</dbReference>
<evidence type="ECO:0000256" key="1">
    <source>
        <dbReference type="ARBA" id="ARBA00022438"/>
    </source>
</evidence>
<dbReference type="CDD" id="cd02440">
    <property type="entry name" value="AdoMet_MTases"/>
    <property type="match status" value="1"/>
</dbReference>
<dbReference type="OrthoDB" id="3209743at2759"/>
<dbReference type="PANTHER" id="PTHR43330">
    <property type="entry name" value="METHIONINE AMINOPEPTIDASE"/>
    <property type="match status" value="1"/>
</dbReference>
<evidence type="ECO:0000256" key="4">
    <source>
        <dbReference type="ARBA" id="ARBA00022801"/>
    </source>
</evidence>
<dbReference type="Proteomes" id="UP000677054">
    <property type="component" value="Unassembled WGS sequence"/>
</dbReference>
<dbReference type="GO" id="GO:0006508">
    <property type="term" value="P:proteolysis"/>
    <property type="evidence" value="ECO:0007669"/>
    <property type="project" value="UniProtKB-KW"/>
</dbReference>